<organism evidence="3 4">
    <name type="scientific">Parasphingorhabdus litoris</name>
    <dbReference type="NCBI Taxonomy" id="394733"/>
    <lineage>
        <taxon>Bacteria</taxon>
        <taxon>Pseudomonadati</taxon>
        <taxon>Pseudomonadota</taxon>
        <taxon>Alphaproteobacteria</taxon>
        <taxon>Sphingomonadales</taxon>
        <taxon>Sphingomonadaceae</taxon>
        <taxon>Parasphingorhabdus</taxon>
    </lineage>
</organism>
<dbReference type="Proteomes" id="UP001500713">
    <property type="component" value="Unassembled WGS sequence"/>
</dbReference>
<dbReference type="Pfam" id="PF13229">
    <property type="entry name" value="Beta_helix"/>
    <property type="match status" value="1"/>
</dbReference>
<dbReference type="Gene3D" id="2.160.20.10">
    <property type="entry name" value="Single-stranded right-handed beta-helix, Pectin lyase-like"/>
    <property type="match status" value="1"/>
</dbReference>
<comment type="caution">
    <text evidence="3">The sequence shown here is derived from an EMBL/GenBank/DDBJ whole genome shotgun (WGS) entry which is preliminary data.</text>
</comment>
<accession>A0ABP3KUH5</accession>
<feature type="domain" description="Right handed beta helix" evidence="2">
    <location>
        <begin position="122"/>
        <end position="246"/>
    </location>
</feature>
<keyword evidence="1" id="KW-0732">Signal</keyword>
<dbReference type="InterPro" id="IPR012334">
    <property type="entry name" value="Pectin_lyas_fold"/>
</dbReference>
<evidence type="ECO:0000256" key="1">
    <source>
        <dbReference type="SAM" id="SignalP"/>
    </source>
</evidence>
<feature type="chain" id="PRO_5047439475" description="Right handed beta helix domain-containing protein" evidence="1">
    <location>
        <begin position="24"/>
        <end position="314"/>
    </location>
</feature>
<dbReference type="InterPro" id="IPR011050">
    <property type="entry name" value="Pectin_lyase_fold/virulence"/>
</dbReference>
<dbReference type="EMBL" id="BAAAEM010000003">
    <property type="protein sequence ID" value="GAA0487359.1"/>
    <property type="molecule type" value="Genomic_DNA"/>
</dbReference>
<protein>
    <recommendedName>
        <fullName evidence="2">Right handed beta helix domain-containing protein</fullName>
    </recommendedName>
</protein>
<gene>
    <name evidence="3" type="ORF">GCM10009096_32790</name>
</gene>
<reference evidence="4" key="1">
    <citation type="journal article" date="2019" name="Int. J. Syst. Evol. Microbiol.">
        <title>The Global Catalogue of Microorganisms (GCM) 10K type strain sequencing project: providing services to taxonomists for standard genome sequencing and annotation.</title>
        <authorList>
            <consortium name="The Broad Institute Genomics Platform"/>
            <consortium name="The Broad Institute Genome Sequencing Center for Infectious Disease"/>
            <person name="Wu L."/>
            <person name="Ma J."/>
        </authorList>
    </citation>
    <scope>NUCLEOTIDE SEQUENCE [LARGE SCALE GENOMIC DNA]</scope>
    <source>
        <strain evidence="4">JCM 14162</strain>
    </source>
</reference>
<evidence type="ECO:0000313" key="3">
    <source>
        <dbReference type="EMBL" id="GAA0487359.1"/>
    </source>
</evidence>
<dbReference type="InterPro" id="IPR039448">
    <property type="entry name" value="Beta_helix"/>
</dbReference>
<dbReference type="RefSeq" id="WP_229955789.1">
    <property type="nucleotide sequence ID" value="NZ_BAAAEM010000003.1"/>
</dbReference>
<feature type="signal peptide" evidence="1">
    <location>
        <begin position="1"/>
        <end position="23"/>
    </location>
</feature>
<sequence>MKISPSILIAATLATLASPAALAQNGTPFTVEENGQGFYRLSDAVEAIGARRGTIIIAPGAYGDCAVQKEGQITYRAAVAGQTILDGGICEGKASLVLRGQSAVVDGIIFQNQRVPDGNGAGIRLERGNLTITNALFRNSEQGLLTADDASGSIVIDRSTFQRLGRCDRGLSCAHSIYIGDYGSLNVTNSRFEKGSGGHYVKSRAPRITVTNSSFDDTQGRTTNYMIDLPAGASGVISGNVFVQGQNKENWSAFIAVAAEGKKHSSAGLNIHSNNASLAKGVERNTWFVADWSGDQMRIANNRLGRGLTRYERR</sequence>
<name>A0ABP3KUH5_9SPHN</name>
<evidence type="ECO:0000313" key="4">
    <source>
        <dbReference type="Proteomes" id="UP001500713"/>
    </source>
</evidence>
<keyword evidence="4" id="KW-1185">Reference proteome</keyword>
<dbReference type="SUPFAM" id="SSF51126">
    <property type="entry name" value="Pectin lyase-like"/>
    <property type="match status" value="1"/>
</dbReference>
<proteinExistence type="predicted"/>
<evidence type="ECO:0000259" key="2">
    <source>
        <dbReference type="Pfam" id="PF13229"/>
    </source>
</evidence>